<organism evidence="12 13">
    <name type="scientific">Candidatus Uhrbacteria bacterium GW2011_GWA2_53_10</name>
    <dbReference type="NCBI Taxonomy" id="1618980"/>
    <lineage>
        <taxon>Bacteria</taxon>
        <taxon>Candidatus Uhriibacteriota</taxon>
    </lineage>
</organism>
<dbReference type="PANTHER" id="PTHR43394">
    <property type="entry name" value="ATP-DEPENDENT PERMEASE MDL1, MITOCHONDRIAL"/>
    <property type="match status" value="1"/>
</dbReference>
<dbReference type="InterPro" id="IPR003439">
    <property type="entry name" value="ABC_transporter-like_ATP-bd"/>
</dbReference>
<reference evidence="12 13" key="1">
    <citation type="journal article" date="2015" name="Nature">
        <title>rRNA introns, odd ribosomes, and small enigmatic genomes across a large radiation of phyla.</title>
        <authorList>
            <person name="Brown C.T."/>
            <person name="Hug L.A."/>
            <person name="Thomas B.C."/>
            <person name="Sharon I."/>
            <person name="Castelle C.J."/>
            <person name="Singh A."/>
            <person name="Wilkins M.J."/>
            <person name="Williams K.H."/>
            <person name="Banfield J.F."/>
        </authorList>
    </citation>
    <scope>NUCLEOTIDE SEQUENCE [LARGE SCALE GENOMIC DNA]</scope>
</reference>
<name>A0A0G1XMY8_9BACT</name>
<feature type="domain" description="ABC transporter" evidence="10">
    <location>
        <begin position="338"/>
        <end position="589"/>
    </location>
</feature>
<dbReference type="GO" id="GO:0005524">
    <property type="term" value="F:ATP binding"/>
    <property type="evidence" value="ECO:0007669"/>
    <property type="project" value="UniProtKB-KW"/>
</dbReference>
<feature type="transmembrane region" description="Helical" evidence="9">
    <location>
        <begin position="251"/>
        <end position="272"/>
    </location>
</feature>
<dbReference type="InterPro" id="IPR036640">
    <property type="entry name" value="ABC1_TM_sf"/>
</dbReference>
<feature type="transmembrane region" description="Helical" evidence="9">
    <location>
        <begin position="56"/>
        <end position="77"/>
    </location>
</feature>
<dbReference type="PROSITE" id="PS50929">
    <property type="entry name" value="ABC_TM1F"/>
    <property type="match status" value="1"/>
</dbReference>
<evidence type="ECO:0000256" key="6">
    <source>
        <dbReference type="ARBA" id="ARBA00022840"/>
    </source>
</evidence>
<dbReference type="GO" id="GO:0005886">
    <property type="term" value="C:plasma membrane"/>
    <property type="evidence" value="ECO:0007669"/>
    <property type="project" value="UniProtKB-SubCell"/>
</dbReference>
<dbReference type="Pfam" id="PF00005">
    <property type="entry name" value="ABC_tran"/>
    <property type="match status" value="1"/>
</dbReference>
<keyword evidence="4 9" id="KW-0812">Transmembrane</keyword>
<keyword evidence="8 9" id="KW-0472">Membrane</keyword>
<feature type="domain" description="ABC transmembrane type-1" evidence="11">
    <location>
        <begin position="20"/>
        <end position="304"/>
    </location>
</feature>
<dbReference type="PROSITE" id="PS50893">
    <property type="entry name" value="ABC_TRANSPORTER_2"/>
    <property type="match status" value="1"/>
</dbReference>
<dbReference type="InterPro" id="IPR027417">
    <property type="entry name" value="P-loop_NTPase"/>
</dbReference>
<keyword evidence="2" id="KW-0813">Transport</keyword>
<proteinExistence type="predicted"/>
<dbReference type="InterPro" id="IPR003593">
    <property type="entry name" value="AAA+_ATPase"/>
</dbReference>
<dbReference type="GO" id="GO:0015421">
    <property type="term" value="F:ABC-type oligopeptide transporter activity"/>
    <property type="evidence" value="ECO:0007669"/>
    <property type="project" value="TreeGrafter"/>
</dbReference>
<comment type="caution">
    <text evidence="12">The sequence shown here is derived from an EMBL/GenBank/DDBJ whole genome shotgun (WGS) entry which is preliminary data.</text>
</comment>
<evidence type="ECO:0000256" key="4">
    <source>
        <dbReference type="ARBA" id="ARBA00022692"/>
    </source>
</evidence>
<dbReference type="FunFam" id="3.40.50.300:FF:000221">
    <property type="entry name" value="Multidrug ABC transporter ATP-binding protein"/>
    <property type="match status" value="1"/>
</dbReference>
<gene>
    <name evidence="12" type="ORF">UY77_C0028G0004</name>
</gene>
<dbReference type="Gene3D" id="1.20.1560.10">
    <property type="entry name" value="ABC transporter type 1, transmembrane domain"/>
    <property type="match status" value="1"/>
</dbReference>
<evidence type="ECO:0000256" key="8">
    <source>
        <dbReference type="ARBA" id="ARBA00023136"/>
    </source>
</evidence>
<feature type="transmembrane region" description="Helical" evidence="9">
    <location>
        <begin position="17"/>
        <end position="36"/>
    </location>
</feature>
<dbReference type="SUPFAM" id="SSF90123">
    <property type="entry name" value="ABC transporter transmembrane region"/>
    <property type="match status" value="1"/>
</dbReference>
<accession>A0A0G1XMY8</accession>
<evidence type="ECO:0000256" key="3">
    <source>
        <dbReference type="ARBA" id="ARBA00022475"/>
    </source>
</evidence>
<comment type="subcellular location">
    <subcellularLocation>
        <location evidence="1">Cell membrane</location>
        <topology evidence="1">Multi-pass membrane protein</topology>
    </subcellularLocation>
</comment>
<keyword evidence="7 9" id="KW-1133">Transmembrane helix</keyword>
<dbReference type="AlphaFoldDB" id="A0A0G1XMY8"/>
<dbReference type="InterPro" id="IPR017871">
    <property type="entry name" value="ABC_transporter-like_CS"/>
</dbReference>
<dbReference type="PROSITE" id="PS00211">
    <property type="entry name" value="ABC_TRANSPORTER_1"/>
    <property type="match status" value="1"/>
</dbReference>
<dbReference type="PANTHER" id="PTHR43394:SF1">
    <property type="entry name" value="ATP-BINDING CASSETTE SUB-FAMILY B MEMBER 10, MITOCHONDRIAL"/>
    <property type="match status" value="1"/>
</dbReference>
<feature type="transmembrane region" description="Helical" evidence="9">
    <location>
        <begin position="163"/>
        <end position="181"/>
    </location>
</feature>
<evidence type="ECO:0000256" key="2">
    <source>
        <dbReference type="ARBA" id="ARBA00022448"/>
    </source>
</evidence>
<protein>
    <submittedName>
        <fullName evidence="12">ABC-type transporter</fullName>
    </submittedName>
</protein>
<evidence type="ECO:0000259" key="10">
    <source>
        <dbReference type="PROSITE" id="PS50893"/>
    </source>
</evidence>
<evidence type="ECO:0000313" key="13">
    <source>
        <dbReference type="Proteomes" id="UP000034711"/>
    </source>
</evidence>
<feature type="transmembrane region" description="Helical" evidence="9">
    <location>
        <begin position="132"/>
        <end position="157"/>
    </location>
</feature>
<keyword evidence="3" id="KW-1003">Cell membrane</keyword>
<dbReference type="Pfam" id="PF00664">
    <property type="entry name" value="ABC_membrane"/>
    <property type="match status" value="1"/>
</dbReference>
<dbReference type="GO" id="GO:0016887">
    <property type="term" value="F:ATP hydrolysis activity"/>
    <property type="evidence" value="ECO:0007669"/>
    <property type="project" value="InterPro"/>
</dbReference>
<dbReference type="SUPFAM" id="SSF52540">
    <property type="entry name" value="P-loop containing nucleoside triphosphate hydrolases"/>
    <property type="match status" value="1"/>
</dbReference>
<dbReference type="SMART" id="SM00382">
    <property type="entry name" value="AAA"/>
    <property type="match status" value="1"/>
</dbReference>
<keyword evidence="5" id="KW-0547">Nucleotide-binding</keyword>
<dbReference type="InterPro" id="IPR011527">
    <property type="entry name" value="ABC1_TM_dom"/>
</dbReference>
<evidence type="ECO:0000259" key="11">
    <source>
        <dbReference type="PROSITE" id="PS50929"/>
    </source>
</evidence>
<evidence type="ECO:0000313" key="12">
    <source>
        <dbReference type="EMBL" id="KKW32306.1"/>
    </source>
</evidence>
<dbReference type="Proteomes" id="UP000034711">
    <property type="component" value="Unassembled WGS sequence"/>
</dbReference>
<dbReference type="EMBL" id="LCRI01000028">
    <property type="protein sequence ID" value="KKW32306.1"/>
    <property type="molecule type" value="Genomic_DNA"/>
</dbReference>
<evidence type="ECO:0000256" key="5">
    <source>
        <dbReference type="ARBA" id="ARBA00022741"/>
    </source>
</evidence>
<dbReference type="InterPro" id="IPR039421">
    <property type="entry name" value="Type_1_exporter"/>
</dbReference>
<evidence type="ECO:0000256" key="9">
    <source>
        <dbReference type="SAM" id="Phobius"/>
    </source>
</evidence>
<dbReference type="Gene3D" id="3.40.50.300">
    <property type="entry name" value="P-loop containing nucleotide triphosphate hydrolases"/>
    <property type="match status" value="1"/>
</dbReference>
<sequence length="592" mass="67073">MKQFFTRLFEVYRPFRWAMLGVFGFIALSQALNLIAPYLQGKVIDDLIHQRPVGDIYLLVGATFVITIFRIVVLMYWKEVYEIKHFDYSVHQHVNRTTLERVLGYSIGQHISENSGIKQSVINRGQHSLTSLAFIMLYQVLPMIVEVVLLVGVLLYYSRALGAIVLVGLVLYVGFVVFTNARFRGAFEKQEDLYNANSKFQGEVLRNVEVVLTNAQEKRAVRECDESLTEVSDLARTNWVRFTRFAMVRNTIVGLTRFAILATGVLLVYQGAYSVGQLVMFLSWASEALSQVSNVGGLHRQLVEMYTSVRKYFNMLAIESDVQVLPNPVRPERFQGRIEFKNVTFRYRRRDGENEKGRLCPEIGPALENVSFLIEPGQRVAFVGESGAGKTTIVQALLRAQDPDAGQIIIDGNDLRVLDLKRYREAIGVVDQEVLLFDHTLRYNITYGLNGRGAFMTDGDLDRFAKMSCIDRFFPRLEKGYDTLIGERGVKLSGGERQRVGIARALIKEPDILIFDEATSNLDSNNEALIRESIKKASQGRTTIIIAHRFSTVRSVDRVFVFDQGHVAGVGTHEELARSCAPYQRLIQNQIL</sequence>
<keyword evidence="6" id="KW-0067">ATP-binding</keyword>
<evidence type="ECO:0000256" key="1">
    <source>
        <dbReference type="ARBA" id="ARBA00004651"/>
    </source>
</evidence>
<evidence type="ECO:0000256" key="7">
    <source>
        <dbReference type="ARBA" id="ARBA00022989"/>
    </source>
</evidence>